<dbReference type="SUPFAM" id="SSF53155">
    <property type="entry name" value="Methylated DNA-protein cysteine methyltransferase domain"/>
    <property type="match status" value="1"/>
</dbReference>
<dbReference type="PANTHER" id="PTHR10815">
    <property type="entry name" value="METHYLATED-DNA--PROTEIN-CYSTEINE METHYLTRANSFERASE"/>
    <property type="match status" value="1"/>
</dbReference>
<comment type="caution">
    <text evidence="12">The sequence shown here is derived from an EMBL/GenBank/DDBJ whole genome shotgun (WGS) entry which is preliminary data.</text>
</comment>
<dbReference type="NCBIfam" id="TIGR00589">
    <property type="entry name" value="ogt"/>
    <property type="match status" value="1"/>
</dbReference>
<reference evidence="12 13" key="1">
    <citation type="journal article" date="2013" name="Genome Announc.">
        <title>Draft Genome Sequence of the Lignocellulose Decomposer Thermobifida fusca Strain TM51.</title>
        <authorList>
            <person name="Toth A."/>
            <person name="Barna T."/>
            <person name="Nagy I."/>
            <person name="Horvath B."/>
            <person name="Nagy I."/>
            <person name="Tancsics A."/>
            <person name="Kriszt B."/>
            <person name="Baka E."/>
            <person name="Fekete C."/>
            <person name="Kukolya J."/>
        </authorList>
    </citation>
    <scope>NUCLEOTIDE SEQUENCE [LARGE SCALE GENOMIC DNA]</scope>
    <source>
        <strain evidence="12 13">TM51</strain>
    </source>
</reference>
<evidence type="ECO:0000313" key="13">
    <source>
        <dbReference type="Proteomes" id="UP000014184"/>
    </source>
</evidence>
<dbReference type="InterPro" id="IPR036631">
    <property type="entry name" value="MGMT_N_sf"/>
</dbReference>
<dbReference type="InterPro" id="IPR036217">
    <property type="entry name" value="MethylDNA_cys_MeTrfase_DNAb"/>
</dbReference>
<dbReference type="GO" id="GO:0032259">
    <property type="term" value="P:methylation"/>
    <property type="evidence" value="ECO:0007669"/>
    <property type="project" value="UniProtKB-KW"/>
</dbReference>
<keyword evidence="13" id="KW-1185">Reference proteome</keyword>
<dbReference type="SUPFAM" id="SSF57884">
    <property type="entry name" value="Ada DNA repair protein, N-terminal domain (N-Ada 10)"/>
    <property type="match status" value="1"/>
</dbReference>
<dbReference type="Gene3D" id="1.10.10.10">
    <property type="entry name" value="Winged helix-like DNA-binding domain superfamily/Winged helix DNA-binding domain"/>
    <property type="match status" value="1"/>
</dbReference>
<keyword evidence="5" id="KW-0808">Transferase</keyword>
<dbReference type="SUPFAM" id="SSF46767">
    <property type="entry name" value="Methylated DNA-protein cysteine methyltransferase, C-terminal domain"/>
    <property type="match status" value="1"/>
</dbReference>
<dbReference type="PROSITE" id="PS00374">
    <property type="entry name" value="MGMT"/>
    <property type="match status" value="1"/>
</dbReference>
<dbReference type="GO" id="GO:0003677">
    <property type="term" value="F:DNA binding"/>
    <property type="evidence" value="ECO:0007669"/>
    <property type="project" value="InterPro"/>
</dbReference>
<dbReference type="EC" id="2.1.1.63" evidence="3"/>
<dbReference type="InterPro" id="IPR014048">
    <property type="entry name" value="MethylDNA_cys_MeTrfase_DNA-bd"/>
</dbReference>
<dbReference type="FunFam" id="1.10.10.10:FF:000214">
    <property type="entry name" value="Methylated-DNA--protein-cysteine methyltransferase"/>
    <property type="match status" value="1"/>
</dbReference>
<evidence type="ECO:0000256" key="4">
    <source>
        <dbReference type="ARBA" id="ARBA00022603"/>
    </source>
</evidence>
<dbReference type="GO" id="GO:0003908">
    <property type="term" value="F:methylated-DNA-[protein]-cysteine S-methyltransferase activity"/>
    <property type="evidence" value="ECO:0007669"/>
    <property type="project" value="UniProtKB-EC"/>
</dbReference>
<dbReference type="InterPro" id="IPR035451">
    <property type="entry name" value="Ada-like_dom_sf"/>
</dbReference>
<evidence type="ECO:0000256" key="1">
    <source>
        <dbReference type="ARBA" id="ARBA00001286"/>
    </source>
</evidence>
<dbReference type="GO" id="GO:0006355">
    <property type="term" value="P:regulation of DNA-templated transcription"/>
    <property type="evidence" value="ECO:0007669"/>
    <property type="project" value="InterPro"/>
</dbReference>
<accession>A0A9P2TAH1</accession>
<dbReference type="Pfam" id="PF02805">
    <property type="entry name" value="Ada_Zn_binding"/>
    <property type="match status" value="1"/>
</dbReference>
<dbReference type="Gene3D" id="3.40.10.10">
    <property type="entry name" value="DNA Methylphosphotriester Repair Domain"/>
    <property type="match status" value="1"/>
</dbReference>
<dbReference type="InterPro" id="IPR004026">
    <property type="entry name" value="Ada_DNA_repair_Zn-bd"/>
</dbReference>
<keyword evidence="7" id="KW-0010">Activator</keyword>
<sequence>MREEPLEQQLADLAVDAPADLIDRIVARWVTVESPIGELFVAYTDHGIAYVRRHGAEAAEEFRRRFQRPLVRAPRPPAGLVSALRRGRSSTLTFDLRGLSDFQVAVLRATRTIPRGEVRPYAWIAQKINRPRAVRAVGTALATNPVPVLIPCHRVVRSDGSPGEYIFGAEVKHRLLHDEGTNLEELHTLARRGIFYVASDTTGIVCHPTCRHARRITPPHRKGFRTFAEAAAAGYRPCQHCQPAPTVATPAPGLSRDEER</sequence>
<comment type="catalytic activity">
    <reaction evidence="9">
        <text>a 6-O-methyl-2'-deoxyguanosine in DNA + L-cysteinyl-[protein] = S-methyl-L-cysteinyl-[protein] + a 2'-deoxyguanosine in DNA</text>
        <dbReference type="Rhea" id="RHEA:24000"/>
        <dbReference type="Rhea" id="RHEA-COMP:10131"/>
        <dbReference type="Rhea" id="RHEA-COMP:10132"/>
        <dbReference type="Rhea" id="RHEA-COMP:11367"/>
        <dbReference type="Rhea" id="RHEA-COMP:11368"/>
        <dbReference type="ChEBI" id="CHEBI:29950"/>
        <dbReference type="ChEBI" id="CHEBI:82612"/>
        <dbReference type="ChEBI" id="CHEBI:85445"/>
        <dbReference type="ChEBI" id="CHEBI:85448"/>
        <dbReference type="EC" id="2.1.1.63"/>
    </reaction>
</comment>
<feature type="domain" description="Ada DNA repair metal-binding" evidence="11">
    <location>
        <begin position="192"/>
        <end position="243"/>
    </location>
</feature>
<gene>
    <name evidence="12" type="ORF">TM51_07886</name>
</gene>
<evidence type="ECO:0000256" key="9">
    <source>
        <dbReference type="ARBA" id="ARBA00049348"/>
    </source>
</evidence>
<evidence type="ECO:0000256" key="6">
    <source>
        <dbReference type="ARBA" id="ARBA00022763"/>
    </source>
</evidence>
<evidence type="ECO:0000256" key="7">
    <source>
        <dbReference type="ARBA" id="ARBA00023159"/>
    </source>
</evidence>
<evidence type="ECO:0000256" key="5">
    <source>
        <dbReference type="ARBA" id="ARBA00022679"/>
    </source>
</evidence>
<dbReference type="InterPro" id="IPR036388">
    <property type="entry name" value="WH-like_DNA-bd_sf"/>
</dbReference>
<dbReference type="Pfam" id="PF01035">
    <property type="entry name" value="DNA_binding_1"/>
    <property type="match status" value="1"/>
</dbReference>
<dbReference type="PANTHER" id="PTHR10815:SF13">
    <property type="entry name" value="METHYLATED-DNA--PROTEIN-CYSTEINE METHYLTRANSFERASE"/>
    <property type="match status" value="1"/>
</dbReference>
<dbReference type="RefSeq" id="WP_011291938.1">
    <property type="nucleotide sequence ID" value="NZ_AOSG01000038.1"/>
</dbReference>
<proteinExistence type="inferred from homology"/>
<evidence type="ECO:0000259" key="10">
    <source>
        <dbReference type="Pfam" id="PF01035"/>
    </source>
</evidence>
<keyword evidence="6" id="KW-0227">DNA damage</keyword>
<dbReference type="GO" id="GO:0006281">
    <property type="term" value="P:DNA repair"/>
    <property type="evidence" value="ECO:0007669"/>
    <property type="project" value="UniProtKB-KW"/>
</dbReference>
<dbReference type="AlphaFoldDB" id="A0A9P2TAH1"/>
<comment type="catalytic activity">
    <reaction evidence="1">
        <text>a 4-O-methyl-thymidine in DNA + L-cysteinyl-[protein] = a thymidine in DNA + S-methyl-L-cysteinyl-[protein]</text>
        <dbReference type="Rhea" id="RHEA:53428"/>
        <dbReference type="Rhea" id="RHEA-COMP:10131"/>
        <dbReference type="Rhea" id="RHEA-COMP:10132"/>
        <dbReference type="Rhea" id="RHEA-COMP:13555"/>
        <dbReference type="Rhea" id="RHEA-COMP:13556"/>
        <dbReference type="ChEBI" id="CHEBI:29950"/>
        <dbReference type="ChEBI" id="CHEBI:82612"/>
        <dbReference type="ChEBI" id="CHEBI:137386"/>
        <dbReference type="ChEBI" id="CHEBI:137387"/>
        <dbReference type="EC" id="2.1.1.63"/>
    </reaction>
</comment>
<evidence type="ECO:0000256" key="2">
    <source>
        <dbReference type="ARBA" id="ARBA00008711"/>
    </source>
</evidence>
<evidence type="ECO:0000259" key="11">
    <source>
        <dbReference type="Pfam" id="PF02805"/>
    </source>
</evidence>
<evidence type="ECO:0000313" key="12">
    <source>
        <dbReference type="EMBL" id="EOR71390.1"/>
    </source>
</evidence>
<organism evidence="12 13">
    <name type="scientific">Thermobifida fusca TM51</name>
    <dbReference type="NCBI Taxonomy" id="1169414"/>
    <lineage>
        <taxon>Bacteria</taxon>
        <taxon>Bacillati</taxon>
        <taxon>Actinomycetota</taxon>
        <taxon>Actinomycetes</taxon>
        <taxon>Streptosporangiales</taxon>
        <taxon>Nocardiopsidaceae</taxon>
        <taxon>Thermobifida</taxon>
    </lineage>
</organism>
<dbReference type="InterPro" id="IPR001497">
    <property type="entry name" value="MethylDNA_cys_MeTrfase_AS"/>
</dbReference>
<evidence type="ECO:0000256" key="8">
    <source>
        <dbReference type="ARBA" id="ARBA00023204"/>
    </source>
</evidence>
<dbReference type="GO" id="GO:0008270">
    <property type="term" value="F:zinc ion binding"/>
    <property type="evidence" value="ECO:0007669"/>
    <property type="project" value="InterPro"/>
</dbReference>
<protein>
    <recommendedName>
        <fullName evidence="3">methylated-DNA--[protein]-cysteine S-methyltransferase</fullName>
        <ecNumber evidence="3">2.1.1.63</ecNumber>
    </recommendedName>
</protein>
<comment type="similarity">
    <text evidence="2">Belongs to the MGMT family.</text>
</comment>
<keyword evidence="4" id="KW-0489">Methyltransferase</keyword>
<feature type="domain" description="Methylated-DNA-[protein]-cysteine S-methyltransferase DNA binding" evidence="10">
    <location>
        <begin position="101"/>
        <end position="180"/>
    </location>
</feature>
<dbReference type="Proteomes" id="UP000014184">
    <property type="component" value="Unassembled WGS sequence"/>
</dbReference>
<evidence type="ECO:0000256" key="3">
    <source>
        <dbReference type="ARBA" id="ARBA00011918"/>
    </source>
</evidence>
<dbReference type="CDD" id="cd06445">
    <property type="entry name" value="ATase"/>
    <property type="match status" value="1"/>
</dbReference>
<dbReference type="EMBL" id="AOSG01000038">
    <property type="protein sequence ID" value="EOR71390.1"/>
    <property type="molecule type" value="Genomic_DNA"/>
</dbReference>
<name>A0A9P2TAH1_THEFU</name>
<keyword evidence="8" id="KW-0234">DNA repair</keyword>